<dbReference type="AlphaFoldDB" id="A0A1W0CV97"/>
<sequence>MTIYQGAWAMTMERIPVLVTAEDKKRYKALAEAAGLPVGEFMRRAADAFRPGDDDALLAGMMAQMEKTTAQAGAAIDEALNYVEASNRRIAAMEARASGKRVA</sequence>
<protein>
    <submittedName>
        <fullName evidence="1">Uncharacterized protein</fullName>
    </submittedName>
</protein>
<reference evidence="1 2" key="1">
    <citation type="submission" date="2017-02" db="EMBL/GenBank/DDBJ databases">
        <title>Chromobacterium haemolyticum H5244.</title>
        <authorList>
            <person name="Gulvik C.A."/>
        </authorList>
    </citation>
    <scope>NUCLEOTIDE SEQUENCE [LARGE SCALE GENOMIC DNA]</scope>
    <source>
        <strain evidence="1 2">H5244</strain>
    </source>
</reference>
<accession>A0A1W0CV97</accession>
<dbReference type="Proteomes" id="UP000192721">
    <property type="component" value="Unassembled WGS sequence"/>
</dbReference>
<comment type="caution">
    <text evidence="1">The sequence shown here is derived from an EMBL/GenBank/DDBJ whole genome shotgun (WGS) entry which is preliminary data.</text>
</comment>
<dbReference type="EMBL" id="MUKV01000015">
    <property type="protein sequence ID" value="OQS38690.1"/>
    <property type="molecule type" value="Genomic_DNA"/>
</dbReference>
<organism evidence="1 2">
    <name type="scientific">Chromobacterium haemolyticum</name>
    <dbReference type="NCBI Taxonomy" id="394935"/>
    <lineage>
        <taxon>Bacteria</taxon>
        <taxon>Pseudomonadati</taxon>
        <taxon>Pseudomonadota</taxon>
        <taxon>Betaproteobacteria</taxon>
        <taxon>Neisseriales</taxon>
        <taxon>Chromobacteriaceae</taxon>
        <taxon>Chromobacterium</taxon>
    </lineage>
</organism>
<gene>
    <name evidence="1" type="ORF">B0T45_13020</name>
</gene>
<name>A0A1W0CV97_9NEIS</name>
<proteinExistence type="predicted"/>
<evidence type="ECO:0000313" key="1">
    <source>
        <dbReference type="EMBL" id="OQS38690.1"/>
    </source>
</evidence>
<evidence type="ECO:0000313" key="2">
    <source>
        <dbReference type="Proteomes" id="UP000192721"/>
    </source>
</evidence>